<feature type="compositionally biased region" description="Polar residues" evidence="1">
    <location>
        <begin position="88"/>
        <end position="101"/>
    </location>
</feature>
<evidence type="ECO:0000256" key="1">
    <source>
        <dbReference type="SAM" id="MobiDB-lite"/>
    </source>
</evidence>
<dbReference type="EMBL" id="KV920287">
    <property type="protein sequence ID" value="OSX68615.1"/>
    <property type="molecule type" value="Genomic_DNA"/>
</dbReference>
<feature type="region of interest" description="Disordered" evidence="1">
    <location>
        <begin position="1"/>
        <end position="46"/>
    </location>
</feature>
<keyword evidence="3" id="KW-1185">Reference proteome</keyword>
<protein>
    <submittedName>
        <fullName evidence="2">Uncharacterized protein</fullName>
    </submittedName>
</protein>
<gene>
    <name evidence="2" type="ORF">BU14_2493s0001</name>
</gene>
<evidence type="ECO:0000313" key="2">
    <source>
        <dbReference type="EMBL" id="OSX68615.1"/>
    </source>
</evidence>
<name>A0A1X6NJ31_PORUM</name>
<reference evidence="2 3" key="1">
    <citation type="submission" date="2017-03" db="EMBL/GenBank/DDBJ databases">
        <title>WGS assembly of Porphyra umbilicalis.</title>
        <authorList>
            <person name="Brawley S.H."/>
            <person name="Blouin N.A."/>
            <person name="Ficko-Blean E."/>
            <person name="Wheeler G.L."/>
            <person name="Lohr M."/>
            <person name="Goodson H.V."/>
            <person name="Jenkins J.W."/>
            <person name="Blaby-Haas C.E."/>
            <person name="Helliwell K.E."/>
            <person name="Chan C."/>
            <person name="Marriage T."/>
            <person name="Bhattacharya D."/>
            <person name="Klein A.S."/>
            <person name="Badis Y."/>
            <person name="Brodie J."/>
            <person name="Cao Y."/>
            <person name="Collen J."/>
            <person name="Dittami S.M."/>
            <person name="Gachon C.M."/>
            <person name="Green B.R."/>
            <person name="Karpowicz S."/>
            <person name="Kim J.W."/>
            <person name="Kudahl U."/>
            <person name="Lin S."/>
            <person name="Michel G."/>
            <person name="Mittag M."/>
            <person name="Olson B.J."/>
            <person name="Pangilinan J."/>
            <person name="Peng Y."/>
            <person name="Qiu H."/>
            <person name="Shu S."/>
            <person name="Singer J.T."/>
            <person name="Smith A.G."/>
            <person name="Sprecher B.N."/>
            <person name="Wagner V."/>
            <person name="Wang W."/>
            <person name="Wang Z.-Y."/>
            <person name="Yan J."/>
            <person name="Yarish C."/>
            <person name="Zoeuner-Riek S."/>
            <person name="Zhuang Y."/>
            <person name="Zou Y."/>
            <person name="Lindquist E.A."/>
            <person name="Grimwood J."/>
            <person name="Barry K."/>
            <person name="Rokhsar D.S."/>
            <person name="Schmutz J."/>
            <person name="Stiller J.W."/>
            <person name="Grossman A.R."/>
            <person name="Prochnik S.E."/>
        </authorList>
    </citation>
    <scope>NUCLEOTIDE SEQUENCE [LARGE SCALE GENOMIC DNA]</scope>
    <source>
        <strain evidence="2">4086291</strain>
    </source>
</reference>
<feature type="region of interest" description="Disordered" evidence="1">
    <location>
        <begin position="73"/>
        <end position="124"/>
    </location>
</feature>
<feature type="compositionally biased region" description="Low complexity" evidence="1">
    <location>
        <begin position="102"/>
        <end position="116"/>
    </location>
</feature>
<organism evidence="2 3">
    <name type="scientific">Porphyra umbilicalis</name>
    <name type="common">Purple laver</name>
    <name type="synonym">Red alga</name>
    <dbReference type="NCBI Taxonomy" id="2786"/>
    <lineage>
        <taxon>Eukaryota</taxon>
        <taxon>Rhodophyta</taxon>
        <taxon>Bangiophyceae</taxon>
        <taxon>Bangiales</taxon>
        <taxon>Bangiaceae</taxon>
        <taxon>Porphyra</taxon>
    </lineage>
</organism>
<dbReference type="Proteomes" id="UP000218209">
    <property type="component" value="Unassembled WGS sequence"/>
</dbReference>
<dbReference type="AlphaFoldDB" id="A0A1X6NJ31"/>
<feature type="compositionally biased region" description="Low complexity" evidence="1">
    <location>
        <begin position="11"/>
        <end position="22"/>
    </location>
</feature>
<sequence length="209" mass="21908">MTTTEEGGWASCTTSGSTSSPTWRRVRRVEVPTTDPHPEALYSNPTNDPLAAAVTPAAHVRCVSCTSRRLPERRGVRQLEPSGLRRTPTISRPPSLATPNRTTAASPGASASTNGGRPSGAKVKAGGRDLVCCWSTDRTHSSTQPPGGMAQRVAKMCGLPQRRGVSHASANRGLPARRAKRVGTVPEAPKGAVNCSTRRAADTPSPPVT</sequence>
<accession>A0A1X6NJ31</accession>
<evidence type="ECO:0000313" key="3">
    <source>
        <dbReference type="Proteomes" id="UP000218209"/>
    </source>
</evidence>
<proteinExistence type="predicted"/>
<feature type="region of interest" description="Disordered" evidence="1">
    <location>
        <begin position="163"/>
        <end position="209"/>
    </location>
</feature>